<dbReference type="InterPro" id="IPR023214">
    <property type="entry name" value="HAD_sf"/>
</dbReference>
<dbReference type="NCBIfam" id="TIGR01525">
    <property type="entry name" value="ATPase-IB_hvy"/>
    <property type="match status" value="1"/>
</dbReference>
<dbReference type="PRINTS" id="PR00943">
    <property type="entry name" value="CUATPASE"/>
</dbReference>
<keyword evidence="16" id="KW-0406">Ion transport</keyword>
<keyword evidence="14 20" id="KW-1133">Transmembrane helix</keyword>
<dbReference type="Pfam" id="PF00403">
    <property type="entry name" value="HMA"/>
    <property type="match status" value="1"/>
</dbReference>
<dbReference type="InterPro" id="IPR001757">
    <property type="entry name" value="P_typ_ATPase"/>
</dbReference>
<accession>A0ABP2CVJ1</accession>
<evidence type="ECO:0000256" key="15">
    <source>
        <dbReference type="ARBA" id="ARBA00023008"/>
    </source>
</evidence>
<dbReference type="PANTHER" id="PTHR43520">
    <property type="entry name" value="ATP7, ISOFORM B"/>
    <property type="match status" value="1"/>
</dbReference>
<dbReference type="PROSITE" id="PS50846">
    <property type="entry name" value="HMA_2"/>
    <property type="match status" value="1"/>
</dbReference>
<keyword evidence="12 20" id="KW-0067">ATP-binding</keyword>
<proteinExistence type="inferred from homology"/>
<feature type="transmembrane region" description="Helical" evidence="20">
    <location>
        <begin position="171"/>
        <end position="193"/>
    </location>
</feature>
<dbReference type="InterPro" id="IPR044492">
    <property type="entry name" value="P_typ_ATPase_HD_dom"/>
</dbReference>
<evidence type="ECO:0000256" key="20">
    <source>
        <dbReference type="RuleBase" id="RU362081"/>
    </source>
</evidence>
<dbReference type="InterPro" id="IPR027256">
    <property type="entry name" value="P-typ_ATPase_IB"/>
</dbReference>
<dbReference type="Gene3D" id="2.70.150.10">
    <property type="entry name" value="Calcium-transporting ATPase, cytoplasmic transduction domain A"/>
    <property type="match status" value="1"/>
</dbReference>
<evidence type="ECO:0000256" key="14">
    <source>
        <dbReference type="ARBA" id="ARBA00022989"/>
    </source>
</evidence>
<comment type="caution">
    <text evidence="22">The sequence shown here is derived from an EMBL/GenBank/DDBJ whole genome shotgun (WGS) entry which is preliminary data.</text>
</comment>
<dbReference type="PROSITE" id="PS00154">
    <property type="entry name" value="ATPASE_E1_E2"/>
    <property type="match status" value="1"/>
</dbReference>
<dbReference type="SFLD" id="SFLDF00027">
    <property type="entry name" value="p-type_atpase"/>
    <property type="match status" value="1"/>
</dbReference>
<dbReference type="InterPro" id="IPR036163">
    <property type="entry name" value="HMA_dom_sf"/>
</dbReference>
<keyword evidence="8 20" id="KW-0812">Transmembrane</keyword>
<dbReference type="InterPro" id="IPR006121">
    <property type="entry name" value="HMA_dom"/>
</dbReference>
<evidence type="ECO:0000256" key="7">
    <source>
        <dbReference type="ARBA" id="ARBA00022553"/>
    </source>
</evidence>
<keyword evidence="9 20" id="KW-0479">Metal-binding</keyword>
<keyword evidence="5" id="KW-0813">Transport</keyword>
<dbReference type="Gene3D" id="3.40.50.1000">
    <property type="entry name" value="HAD superfamily/HAD-like"/>
    <property type="match status" value="1"/>
</dbReference>
<dbReference type="SUPFAM" id="SSF55008">
    <property type="entry name" value="HMA, heavy metal-associated domain"/>
    <property type="match status" value="1"/>
</dbReference>
<dbReference type="InterPro" id="IPR023299">
    <property type="entry name" value="ATPase_P-typ_cyto_dom_N"/>
</dbReference>
<sequence length="753" mass="79846">MGVKTEDVRSRSIEELIIEGAGCASCVGKIESALKSVSGVENAEMNFAQRTVSVTGTANPSALVKAVEKAGYSAKVATSQSGDDALAEKEQADWAYYKRLMREMTVALSLGVPLMIYSLFVGEMTVTTTSERVTWLVVGILTLGVLYFSGKHFFVGAWQSLKNHSANMDTLIALGTGTAWLYSMVVVIVPHLVPEMARHVYFEATAMIIGLINLGLALELKARGRTSEAIKRLIGLQAKTARVIRDDKQLDIAIEKVLQGDLVRVRPGEKIPVDGEVTEGNTTVDESMLTGEPMPVEKAAGDKIVAGTINKSGSFLFQATRVGKDTALAQIINMVKRAQNSKPPIGRLADIISAYFVPVVMIIAVISALAWLNFGPEPALAFAVVSATTVLIIACPCALGLATPMSVMVGVGKAAEAGILIRNGEALQTASKVSAMILDKTGTITLGSPKVTDVLVASEYDEQTVLQLAATLESGSEHPLAQAIVESARERGIETTKVSNFNAIAGHGVEAKVDGKSLLFGNEKLLRERQIELGNFIEKAQELAAEAKTPMYFAVNNELAAIIAVADPIKDDSVAAIKRLKDNGVRVVMLTGDNRATAKAVAEKVGVKEFFAEVLPEEKSKKVQELQMEGEVVGMTGDGINDAPALAIANVGFAIGTGTDVAIESADITLMRGSLHGLADAVAVSKATLRNIKQNLFGAFIYNVAGIPFAAGVLYPFLGILLSPVIAGAAMAFSSLTVVSNANRLRFFKAKKH</sequence>
<dbReference type="Pfam" id="PF00702">
    <property type="entry name" value="Hydrolase"/>
    <property type="match status" value="1"/>
</dbReference>
<evidence type="ECO:0000313" key="23">
    <source>
        <dbReference type="Proteomes" id="UP000016543"/>
    </source>
</evidence>
<dbReference type="CDD" id="cd00371">
    <property type="entry name" value="HMA"/>
    <property type="match status" value="1"/>
</dbReference>
<evidence type="ECO:0000256" key="18">
    <source>
        <dbReference type="ARBA" id="ARBA00029719"/>
    </source>
</evidence>
<keyword evidence="13" id="KW-1278">Translocase</keyword>
<dbReference type="PRINTS" id="PR00119">
    <property type="entry name" value="CATATPASE"/>
</dbReference>
<keyword evidence="6 20" id="KW-1003">Cell membrane</keyword>
<evidence type="ECO:0000259" key="21">
    <source>
        <dbReference type="PROSITE" id="PS50846"/>
    </source>
</evidence>
<dbReference type="SUPFAM" id="SSF81653">
    <property type="entry name" value="Calcium ATPase, transduction domain A"/>
    <property type="match status" value="1"/>
</dbReference>
<feature type="transmembrane region" description="Helical" evidence="20">
    <location>
        <begin position="352"/>
        <end position="374"/>
    </location>
</feature>
<dbReference type="Pfam" id="PF00122">
    <property type="entry name" value="E1-E2_ATPase"/>
    <property type="match status" value="1"/>
</dbReference>
<evidence type="ECO:0000256" key="4">
    <source>
        <dbReference type="ARBA" id="ARBA00015102"/>
    </source>
</evidence>
<evidence type="ECO:0000256" key="9">
    <source>
        <dbReference type="ARBA" id="ARBA00022723"/>
    </source>
</evidence>
<dbReference type="Gene3D" id="3.30.70.100">
    <property type="match status" value="1"/>
</dbReference>
<dbReference type="SUPFAM" id="SSF56784">
    <property type="entry name" value="HAD-like"/>
    <property type="match status" value="1"/>
</dbReference>
<keyword evidence="17 20" id="KW-0472">Membrane</keyword>
<dbReference type="InterPro" id="IPR036412">
    <property type="entry name" value="HAD-like_sf"/>
</dbReference>
<evidence type="ECO:0000256" key="8">
    <source>
        <dbReference type="ARBA" id="ARBA00022692"/>
    </source>
</evidence>
<dbReference type="SFLD" id="SFLDS00003">
    <property type="entry name" value="Haloacid_Dehalogenase"/>
    <property type="match status" value="1"/>
</dbReference>
<dbReference type="NCBIfam" id="TIGR01511">
    <property type="entry name" value="ATPase-IB1_Cu"/>
    <property type="match status" value="1"/>
</dbReference>
<feature type="domain" description="HMA" evidence="21">
    <location>
        <begin position="12"/>
        <end position="75"/>
    </location>
</feature>
<dbReference type="InterPro" id="IPR018303">
    <property type="entry name" value="ATPase_P-typ_P_site"/>
</dbReference>
<dbReference type="InterPro" id="IPR008250">
    <property type="entry name" value="ATPase_P-typ_transduc_dom_A_sf"/>
</dbReference>
<evidence type="ECO:0000256" key="13">
    <source>
        <dbReference type="ARBA" id="ARBA00022967"/>
    </source>
</evidence>
<protein>
    <recommendedName>
        <fullName evidence="4">Copper-exporting P-type ATPase</fullName>
        <ecNumber evidence="3">7.2.2.8</ecNumber>
    </recommendedName>
    <alternativeName>
        <fullName evidence="18">Copper-exporting P-type ATPase A</fullName>
    </alternativeName>
    <alternativeName>
        <fullName evidence="19">Cu(+)-exporting ATPase</fullName>
    </alternativeName>
</protein>
<dbReference type="InterPro" id="IPR023298">
    <property type="entry name" value="ATPase_P-typ_TM_dom_sf"/>
</dbReference>
<dbReference type="Gene3D" id="3.40.1110.10">
    <property type="entry name" value="Calcium-transporting ATPase, cytoplasmic domain N"/>
    <property type="match status" value="1"/>
</dbReference>
<keyword evidence="7" id="KW-0597">Phosphoprotein</keyword>
<dbReference type="EMBL" id="AAMX01000002">
    <property type="protein sequence ID" value="EAQ32929.1"/>
    <property type="molecule type" value="Genomic_DNA"/>
</dbReference>
<evidence type="ECO:0000256" key="16">
    <source>
        <dbReference type="ARBA" id="ARBA00023065"/>
    </source>
</evidence>
<dbReference type="CDD" id="cd02094">
    <property type="entry name" value="P-type_ATPase_Cu-like"/>
    <property type="match status" value="1"/>
</dbReference>
<organism evidence="22 23">
    <name type="scientific">Idiomarina baltica OS145</name>
    <dbReference type="NCBI Taxonomy" id="314276"/>
    <lineage>
        <taxon>Bacteria</taxon>
        <taxon>Pseudomonadati</taxon>
        <taxon>Pseudomonadota</taxon>
        <taxon>Gammaproteobacteria</taxon>
        <taxon>Alteromonadales</taxon>
        <taxon>Idiomarinaceae</taxon>
        <taxon>Idiomarina</taxon>
    </lineage>
</organism>
<dbReference type="InterPro" id="IPR059000">
    <property type="entry name" value="ATPase_P-type_domA"/>
</dbReference>
<evidence type="ECO:0000256" key="5">
    <source>
        <dbReference type="ARBA" id="ARBA00022448"/>
    </source>
</evidence>
<comment type="similarity">
    <text evidence="2 20">Belongs to the cation transport ATPase (P-type) (TC 3.A.3) family. Type IB subfamily.</text>
</comment>
<feature type="transmembrane region" description="Helical" evidence="20">
    <location>
        <begin position="721"/>
        <end position="742"/>
    </location>
</feature>
<dbReference type="RefSeq" id="WP_006956217.1">
    <property type="nucleotide sequence ID" value="NZ_CH672407.1"/>
</dbReference>
<feature type="transmembrane region" description="Helical" evidence="20">
    <location>
        <begin position="104"/>
        <end position="121"/>
    </location>
</feature>
<gene>
    <name evidence="22" type="ORF">OS145_03843</name>
</gene>
<dbReference type="Proteomes" id="UP000016543">
    <property type="component" value="Unassembled WGS sequence"/>
</dbReference>
<evidence type="ECO:0000256" key="10">
    <source>
        <dbReference type="ARBA" id="ARBA00022741"/>
    </source>
</evidence>
<evidence type="ECO:0000256" key="1">
    <source>
        <dbReference type="ARBA" id="ARBA00004651"/>
    </source>
</evidence>
<dbReference type="NCBIfam" id="TIGR01494">
    <property type="entry name" value="ATPase_P-type"/>
    <property type="match status" value="1"/>
</dbReference>
<feature type="transmembrane region" description="Helical" evidence="20">
    <location>
        <begin position="133"/>
        <end position="150"/>
    </location>
</feature>
<reference evidence="22 23" key="1">
    <citation type="submission" date="2006-01" db="EMBL/GenBank/DDBJ databases">
        <authorList>
            <person name="Brettar I."/>
            <person name="Hofle M."/>
            <person name="Ferriera S."/>
            <person name="Johnson J."/>
            <person name="Kravitz S."/>
            <person name="Halpern A."/>
            <person name="Remington K."/>
            <person name="Beeson K."/>
            <person name="Tran B."/>
            <person name="Rogers Y.-H."/>
            <person name="Friedman R."/>
            <person name="Venter J.C."/>
        </authorList>
    </citation>
    <scope>NUCLEOTIDE SEQUENCE [LARGE SCALE GENOMIC DNA]</scope>
    <source>
        <strain evidence="22 23">OS145</strain>
    </source>
</reference>
<keyword evidence="15" id="KW-0186">Copper</keyword>
<evidence type="ECO:0000256" key="19">
    <source>
        <dbReference type="ARBA" id="ARBA00033239"/>
    </source>
</evidence>
<evidence type="ECO:0000256" key="17">
    <source>
        <dbReference type="ARBA" id="ARBA00023136"/>
    </source>
</evidence>
<keyword evidence="11" id="KW-0187">Copper transport</keyword>
<evidence type="ECO:0000256" key="11">
    <source>
        <dbReference type="ARBA" id="ARBA00022796"/>
    </source>
</evidence>
<dbReference type="EC" id="7.2.2.8" evidence="3"/>
<keyword evidence="23" id="KW-1185">Reference proteome</keyword>
<feature type="transmembrane region" description="Helical" evidence="20">
    <location>
        <begin position="696"/>
        <end position="715"/>
    </location>
</feature>
<evidence type="ECO:0000256" key="6">
    <source>
        <dbReference type="ARBA" id="ARBA00022475"/>
    </source>
</evidence>
<dbReference type="SFLD" id="SFLDG00002">
    <property type="entry name" value="C1.7:_P-type_atpase_like"/>
    <property type="match status" value="1"/>
</dbReference>
<dbReference type="PANTHER" id="PTHR43520:SF6">
    <property type="entry name" value="COPPER-EXPORTING P-TYPE ATPASE"/>
    <property type="match status" value="1"/>
</dbReference>
<feature type="transmembrane region" description="Helical" evidence="20">
    <location>
        <begin position="380"/>
        <end position="403"/>
    </location>
</feature>
<evidence type="ECO:0000256" key="2">
    <source>
        <dbReference type="ARBA" id="ARBA00006024"/>
    </source>
</evidence>
<evidence type="ECO:0000313" key="22">
    <source>
        <dbReference type="EMBL" id="EAQ32929.1"/>
    </source>
</evidence>
<dbReference type="SUPFAM" id="SSF81665">
    <property type="entry name" value="Calcium ATPase, transmembrane domain M"/>
    <property type="match status" value="1"/>
</dbReference>
<keyword evidence="10 20" id="KW-0547">Nucleotide-binding</keyword>
<evidence type="ECO:0000256" key="3">
    <source>
        <dbReference type="ARBA" id="ARBA00012517"/>
    </source>
</evidence>
<comment type="subcellular location">
    <subcellularLocation>
        <location evidence="1">Cell membrane</location>
        <topology evidence="1">Multi-pass membrane protein</topology>
    </subcellularLocation>
</comment>
<name>A0ABP2CVJ1_9GAMM</name>
<feature type="transmembrane region" description="Helical" evidence="20">
    <location>
        <begin position="199"/>
        <end position="218"/>
    </location>
</feature>
<evidence type="ECO:0000256" key="12">
    <source>
        <dbReference type="ARBA" id="ARBA00022840"/>
    </source>
</evidence>